<organism evidence="2 3">
    <name type="scientific">Pseudomonas syringae pv. lapsa</name>
    <dbReference type="NCBI Taxonomy" id="199201"/>
    <lineage>
        <taxon>Bacteria</taxon>
        <taxon>Pseudomonadati</taxon>
        <taxon>Pseudomonadota</taxon>
        <taxon>Gammaproteobacteria</taxon>
        <taxon>Pseudomonadales</taxon>
        <taxon>Pseudomonadaceae</taxon>
        <taxon>Pseudomonas</taxon>
        <taxon>Pseudomonas syringae</taxon>
    </lineage>
</organism>
<proteinExistence type="predicted"/>
<comment type="caution">
    <text evidence="2">The sequence shown here is derived from an EMBL/GenBank/DDBJ whole genome shotgun (WGS) entry which is preliminary data.</text>
</comment>
<accession>A0AB74ACY5</accession>
<evidence type="ECO:0000313" key="3">
    <source>
        <dbReference type="Proteomes" id="UP000267978"/>
    </source>
</evidence>
<feature type="transmembrane region" description="Helical" evidence="1">
    <location>
        <begin position="59"/>
        <end position="80"/>
    </location>
</feature>
<protein>
    <submittedName>
        <fullName evidence="2">Uncharacterized protein</fullName>
    </submittedName>
</protein>
<sequence>MGGAVLHGRLRLGQIYRGAFKTLESLMVDTQPNSIRKVLYANTILLYFFIFILSSKSPFLLWLAVGSLFVFLGRTLFLIYVNERFSAFATQFYAVILLTFTIISVGSSYTVSKNEFHQDAVTAVLWACLPLLLVLVGLLIIVKSRFNRETLPFKTHDGRVIVEHTSYNVQSGIIAGVATLISSIILKTFGAASTGLLVGFASTILTLYLLLHYRFAIRGLIVLMQKEKNNVPYTFANIEEIREARDKWWLSRLFKWLTSGRKKPGT</sequence>
<evidence type="ECO:0000256" key="1">
    <source>
        <dbReference type="SAM" id="Phobius"/>
    </source>
</evidence>
<keyword evidence="1" id="KW-0472">Membrane</keyword>
<feature type="transmembrane region" description="Helical" evidence="1">
    <location>
        <begin position="192"/>
        <end position="211"/>
    </location>
</feature>
<feature type="transmembrane region" description="Helical" evidence="1">
    <location>
        <begin position="167"/>
        <end position="186"/>
    </location>
</feature>
<evidence type="ECO:0000313" key="2">
    <source>
        <dbReference type="EMBL" id="RML29285.1"/>
    </source>
</evidence>
<gene>
    <name evidence="2" type="ORF">ALQ98_100553</name>
</gene>
<reference evidence="2 3" key="1">
    <citation type="submission" date="2018-08" db="EMBL/GenBank/DDBJ databases">
        <title>Recombination of ecologically and evolutionarily significant loci maintains genetic cohesion in the Pseudomonas syringae species complex.</title>
        <authorList>
            <person name="Dillon M."/>
            <person name="Thakur S."/>
            <person name="Almeida R.N.D."/>
            <person name="Weir B.S."/>
            <person name="Guttman D.S."/>
        </authorList>
    </citation>
    <scope>NUCLEOTIDE SEQUENCE [LARGE SCALE GENOMIC DNA]</scope>
    <source>
        <strain evidence="2 3">ICMP 3946</strain>
    </source>
</reference>
<feature type="transmembrane region" description="Helical" evidence="1">
    <location>
        <begin position="37"/>
        <end position="53"/>
    </location>
</feature>
<feature type="transmembrane region" description="Helical" evidence="1">
    <location>
        <begin position="92"/>
        <end position="111"/>
    </location>
</feature>
<name>A0AB74ACY5_PSESX</name>
<dbReference type="EMBL" id="RBNO01000004">
    <property type="protein sequence ID" value="RML29285.1"/>
    <property type="molecule type" value="Genomic_DNA"/>
</dbReference>
<keyword evidence="1" id="KW-0812">Transmembrane</keyword>
<dbReference type="AlphaFoldDB" id="A0AB74ACY5"/>
<dbReference type="Proteomes" id="UP000267978">
    <property type="component" value="Unassembled WGS sequence"/>
</dbReference>
<feature type="transmembrane region" description="Helical" evidence="1">
    <location>
        <begin position="123"/>
        <end position="146"/>
    </location>
</feature>
<keyword evidence="1" id="KW-1133">Transmembrane helix</keyword>